<dbReference type="FunFam" id="3.90.800.10:FF:000001">
    <property type="entry name" value="Glutamine--tRNA ligase"/>
    <property type="match status" value="1"/>
</dbReference>
<reference evidence="15 16" key="1">
    <citation type="submission" date="2018-10" db="EMBL/GenBank/DDBJ databases">
        <title>Comparative functional genomics of the obligate endosymbiont Buchnera aphidicola.</title>
        <authorList>
            <person name="Chong R.A."/>
        </authorList>
    </citation>
    <scope>NUCLEOTIDE SEQUENCE [LARGE SCALE GENOMIC DNA]</scope>
    <source>
        <strain evidence="15 16">Mrh</strain>
    </source>
</reference>
<dbReference type="GO" id="GO:0005829">
    <property type="term" value="C:cytosol"/>
    <property type="evidence" value="ECO:0007669"/>
    <property type="project" value="TreeGrafter"/>
</dbReference>
<evidence type="ECO:0000256" key="2">
    <source>
        <dbReference type="ARBA" id="ARBA00012836"/>
    </source>
</evidence>
<accession>A0A4D6YGB5</accession>
<evidence type="ECO:0000256" key="11">
    <source>
        <dbReference type="RuleBase" id="RU363037"/>
    </source>
</evidence>
<dbReference type="EMBL" id="CP033004">
    <property type="protein sequence ID" value="QCI23385.1"/>
    <property type="molecule type" value="Genomic_DNA"/>
</dbReference>
<protein>
    <recommendedName>
        <fullName evidence="2 10">Glutamine--tRNA ligase</fullName>
        <ecNumber evidence="2 10">6.1.1.18</ecNumber>
    </recommendedName>
</protein>
<dbReference type="InterPro" id="IPR020056">
    <property type="entry name" value="Rbsml_bL25/Gln-tRNA_synth_N"/>
</dbReference>
<sequence length="559" mass="66062">MNNINKKIYNFIQKIIYKDIITKKVNYVKTRFPPEPNGYLHIGHAKSIFLNFYLAKQFKGTCNLRFDDTNPKRESVHYINSIIKDITWLGYKLNNNIFYASSYFDVMYMYAKELIMKGLAYVDQLTKEEIRTYRGTLISPGINSPYRTQSIKRNLLLFKKMKNGYFSEGSACLRAKINMKSPLIIMRDPVLYRILFSEHHQTNKKWCIYPTYDFAHCISDSLEKITHSICTLEFQDNRKLYEWILNNINVTHYSNQYEFSRLKLEYSVLSKRKLQFLVAKNIVNGWDDPRIHTISGLRRRGYTPSSIKTFCKKIGVTKQENIIELSLLESCIRNDLNLNTFRYMAVINPIQLHICNLYDSYKEALTIPNHPKISSMGTRQSIFSNKIYIDRFDFYENNTLILNKKLTIGNKIRLRYAYIISAKEVIKDNNNNITKIICTYDKNTLGKNPNNEKISGVIHWISIENAIPAQFNLYDQLFLLKDPELEENYMKHINNNSLIVKQGFIESDILNNISKKRYQFEREGYFYIDKSYYVTKKLIFNRIVTLKSNIKKPIHKIIK</sequence>
<dbReference type="InterPro" id="IPR014729">
    <property type="entry name" value="Rossmann-like_a/b/a_fold"/>
</dbReference>
<dbReference type="InterPro" id="IPR020061">
    <property type="entry name" value="Glu_tRNA_lig_a-bdl"/>
</dbReference>
<evidence type="ECO:0000313" key="15">
    <source>
        <dbReference type="EMBL" id="QCI23385.1"/>
    </source>
</evidence>
<dbReference type="InterPro" id="IPR000924">
    <property type="entry name" value="Glu/Gln-tRNA-synth"/>
</dbReference>
<evidence type="ECO:0000259" key="12">
    <source>
        <dbReference type="Pfam" id="PF00749"/>
    </source>
</evidence>
<dbReference type="PANTHER" id="PTHR43097:SF5">
    <property type="entry name" value="GLUTAMATE--TRNA LIGASE"/>
    <property type="match status" value="1"/>
</dbReference>
<evidence type="ECO:0000256" key="8">
    <source>
        <dbReference type="ARBA" id="ARBA00023146"/>
    </source>
</evidence>
<dbReference type="AlphaFoldDB" id="A0A4D6YGB5"/>
<evidence type="ECO:0000256" key="1">
    <source>
        <dbReference type="ARBA" id="ARBA00005594"/>
    </source>
</evidence>
<evidence type="ECO:0000256" key="4">
    <source>
        <dbReference type="ARBA" id="ARBA00022598"/>
    </source>
</evidence>
<dbReference type="InterPro" id="IPR020058">
    <property type="entry name" value="Glu/Gln-tRNA-synth_Ib_cat-dom"/>
</dbReference>
<dbReference type="SUPFAM" id="SSF50715">
    <property type="entry name" value="Ribosomal protein L25-like"/>
    <property type="match status" value="1"/>
</dbReference>
<name>A0A4D6YGB5_BUCMH</name>
<dbReference type="Pfam" id="PF03950">
    <property type="entry name" value="tRNA-synt_1c_C"/>
    <property type="match status" value="1"/>
</dbReference>
<dbReference type="InterPro" id="IPR020059">
    <property type="entry name" value="Glu/Gln-tRNA-synth_Ib_codon-bd"/>
</dbReference>
<gene>
    <name evidence="15" type="primary">glnS</name>
    <name evidence="15" type="ORF">D9V73_01920</name>
</gene>
<dbReference type="Pfam" id="PF00749">
    <property type="entry name" value="tRNA-synt_1c"/>
    <property type="match status" value="1"/>
</dbReference>
<organism evidence="15 16">
    <name type="scientific">Buchnera aphidicola subsp. Melaphis rhois</name>
    <dbReference type="NCBI Taxonomy" id="118103"/>
    <lineage>
        <taxon>Bacteria</taxon>
        <taxon>Pseudomonadati</taxon>
        <taxon>Pseudomonadota</taxon>
        <taxon>Gammaproteobacteria</taxon>
        <taxon>Enterobacterales</taxon>
        <taxon>Erwiniaceae</taxon>
        <taxon>Buchnera</taxon>
    </lineage>
</organism>
<dbReference type="PRINTS" id="PR00987">
    <property type="entry name" value="TRNASYNTHGLU"/>
</dbReference>
<dbReference type="InterPro" id="IPR011035">
    <property type="entry name" value="Ribosomal_bL25/Gln-tRNA_synth"/>
</dbReference>
<dbReference type="SUPFAM" id="SSF52374">
    <property type="entry name" value="Nucleotidylyl transferase"/>
    <property type="match status" value="1"/>
</dbReference>
<keyword evidence="7 11" id="KW-0648">Protein biosynthesis</keyword>
<dbReference type="NCBIfam" id="NF011291">
    <property type="entry name" value="PRK14703.1"/>
    <property type="match status" value="1"/>
</dbReference>
<keyword evidence="3" id="KW-0963">Cytoplasm</keyword>
<dbReference type="GO" id="GO:0005524">
    <property type="term" value="F:ATP binding"/>
    <property type="evidence" value="ECO:0007669"/>
    <property type="project" value="UniProtKB-KW"/>
</dbReference>
<evidence type="ECO:0000256" key="3">
    <source>
        <dbReference type="ARBA" id="ARBA00022490"/>
    </source>
</evidence>
<evidence type="ECO:0000256" key="6">
    <source>
        <dbReference type="ARBA" id="ARBA00022840"/>
    </source>
</evidence>
<dbReference type="Gene3D" id="2.40.240.10">
    <property type="entry name" value="Ribosomal Protein L25, Chain P"/>
    <property type="match status" value="2"/>
</dbReference>
<feature type="domain" description="Glutamyl/glutaminyl-tRNA synthetase class Ib catalytic" evidence="12">
    <location>
        <begin position="28"/>
        <end position="337"/>
    </location>
</feature>
<dbReference type="PROSITE" id="PS00178">
    <property type="entry name" value="AA_TRNA_LIGASE_I"/>
    <property type="match status" value="1"/>
</dbReference>
<dbReference type="GO" id="GO:0004819">
    <property type="term" value="F:glutamine-tRNA ligase activity"/>
    <property type="evidence" value="ECO:0007669"/>
    <property type="project" value="UniProtKB-UniRule"/>
</dbReference>
<dbReference type="OrthoDB" id="9801560at2"/>
<evidence type="ECO:0000256" key="10">
    <source>
        <dbReference type="NCBIfam" id="TIGR00440"/>
    </source>
</evidence>
<dbReference type="Proteomes" id="UP000298566">
    <property type="component" value="Chromosome"/>
</dbReference>
<dbReference type="Gene3D" id="3.40.50.620">
    <property type="entry name" value="HUPs"/>
    <property type="match status" value="1"/>
</dbReference>
<evidence type="ECO:0000259" key="14">
    <source>
        <dbReference type="Pfam" id="PF20974"/>
    </source>
</evidence>
<keyword evidence="6 11" id="KW-0067">ATP-binding</keyword>
<dbReference type="NCBIfam" id="TIGR00440">
    <property type="entry name" value="glnS"/>
    <property type="match status" value="1"/>
</dbReference>
<keyword evidence="4 11" id="KW-0436">Ligase</keyword>
<evidence type="ECO:0000259" key="13">
    <source>
        <dbReference type="Pfam" id="PF03950"/>
    </source>
</evidence>
<dbReference type="Gene3D" id="3.90.800.10">
    <property type="entry name" value="Glutamyl-tRNA Synthetase, Domain 3"/>
    <property type="match status" value="1"/>
</dbReference>
<feature type="domain" description="Glutamyl/glutaminyl-tRNA synthetase class Ib anti-codon binding" evidence="13">
    <location>
        <begin position="342"/>
        <end position="441"/>
    </location>
</feature>
<dbReference type="EC" id="6.1.1.18" evidence="2 10"/>
<dbReference type="InterPro" id="IPR004514">
    <property type="entry name" value="Gln-tRNA-synth"/>
</dbReference>
<evidence type="ECO:0000256" key="7">
    <source>
        <dbReference type="ARBA" id="ARBA00022917"/>
    </source>
</evidence>
<dbReference type="PANTHER" id="PTHR43097">
    <property type="entry name" value="GLUTAMINE-TRNA LIGASE"/>
    <property type="match status" value="1"/>
</dbReference>
<comment type="catalytic activity">
    <reaction evidence="9">
        <text>tRNA(Gln) + L-glutamine + ATP = L-glutaminyl-tRNA(Gln) + AMP + diphosphate</text>
        <dbReference type="Rhea" id="RHEA:20121"/>
        <dbReference type="Rhea" id="RHEA-COMP:9662"/>
        <dbReference type="Rhea" id="RHEA-COMP:9681"/>
        <dbReference type="ChEBI" id="CHEBI:30616"/>
        <dbReference type="ChEBI" id="CHEBI:33019"/>
        <dbReference type="ChEBI" id="CHEBI:58359"/>
        <dbReference type="ChEBI" id="CHEBI:78442"/>
        <dbReference type="ChEBI" id="CHEBI:78521"/>
        <dbReference type="ChEBI" id="CHEBI:456215"/>
        <dbReference type="EC" id="6.1.1.18"/>
    </reaction>
</comment>
<proteinExistence type="inferred from homology"/>
<dbReference type="Gene3D" id="1.10.1160.10">
    <property type="entry name" value="Glutamyl-trna Synthetase, Domain 2"/>
    <property type="match status" value="1"/>
</dbReference>
<evidence type="ECO:0000256" key="5">
    <source>
        <dbReference type="ARBA" id="ARBA00022741"/>
    </source>
</evidence>
<dbReference type="RefSeq" id="WP_158336594.1">
    <property type="nucleotide sequence ID" value="NZ_CP033004.1"/>
</dbReference>
<evidence type="ECO:0000256" key="9">
    <source>
        <dbReference type="ARBA" id="ARBA00048270"/>
    </source>
</evidence>
<dbReference type="Pfam" id="PF20974">
    <property type="entry name" value="tRNA-synt_1c_C2"/>
    <property type="match status" value="1"/>
</dbReference>
<dbReference type="InterPro" id="IPR050132">
    <property type="entry name" value="Gln/Glu-tRNA_Ligase"/>
</dbReference>
<dbReference type="FunFam" id="1.10.1160.10:FF:000001">
    <property type="entry name" value="Glutamine--tRNA ligase"/>
    <property type="match status" value="1"/>
</dbReference>
<dbReference type="GO" id="GO:0006425">
    <property type="term" value="P:glutaminyl-tRNA aminoacylation"/>
    <property type="evidence" value="ECO:0007669"/>
    <property type="project" value="UniProtKB-UniRule"/>
</dbReference>
<comment type="similarity">
    <text evidence="1 11">Belongs to the class-I aminoacyl-tRNA synthetase family.</text>
</comment>
<dbReference type="InterPro" id="IPR049437">
    <property type="entry name" value="tRNA-synt_1c_C2"/>
</dbReference>
<keyword evidence="8 11" id="KW-0030">Aminoacyl-tRNA synthetase</keyword>
<dbReference type="InterPro" id="IPR001412">
    <property type="entry name" value="aa-tRNA-synth_I_CS"/>
</dbReference>
<evidence type="ECO:0000313" key="16">
    <source>
        <dbReference type="Proteomes" id="UP000298566"/>
    </source>
</evidence>
<feature type="domain" description="tRNA synthetases class I (E and Q) anti-codon binding" evidence="14">
    <location>
        <begin position="457"/>
        <end position="529"/>
    </location>
</feature>
<dbReference type="FunFam" id="3.40.50.620:FF:000037">
    <property type="entry name" value="Glutamine--tRNA ligase cytoplasmic"/>
    <property type="match status" value="1"/>
</dbReference>
<keyword evidence="5 11" id="KW-0547">Nucleotide-binding</keyword>